<reference evidence="5" key="1">
    <citation type="submission" date="2021-02" db="EMBL/GenBank/DDBJ databases">
        <authorList>
            <person name="Nowell W R."/>
        </authorList>
    </citation>
    <scope>NUCLEOTIDE SEQUENCE</scope>
</reference>
<dbReference type="SUPFAM" id="SSF49854">
    <property type="entry name" value="Spermadhesin, CUB domain"/>
    <property type="match status" value="1"/>
</dbReference>
<keyword evidence="2" id="KW-0472">Membrane</keyword>
<dbReference type="EMBL" id="CAJOBP010006264">
    <property type="protein sequence ID" value="CAF4488767.1"/>
    <property type="molecule type" value="Genomic_DNA"/>
</dbReference>
<evidence type="ECO:0000256" key="2">
    <source>
        <dbReference type="SAM" id="Phobius"/>
    </source>
</evidence>
<dbReference type="EMBL" id="CAJOBQ010001882">
    <property type="protein sequence ID" value="CAF4523215.1"/>
    <property type="molecule type" value="Genomic_DNA"/>
</dbReference>
<dbReference type="Proteomes" id="UP000663838">
    <property type="component" value="Unassembled WGS sequence"/>
</dbReference>
<evidence type="ECO:0000256" key="1">
    <source>
        <dbReference type="SAM" id="MobiDB-lite"/>
    </source>
</evidence>
<evidence type="ECO:0000313" key="7">
    <source>
        <dbReference type="EMBL" id="CAF3546638.1"/>
    </source>
</evidence>
<dbReference type="EMBL" id="CAJOBS010000860">
    <property type="protein sequence ID" value="CAF4652368.1"/>
    <property type="molecule type" value="Genomic_DNA"/>
</dbReference>
<keyword evidence="2" id="KW-1133">Transmembrane helix</keyword>
<evidence type="ECO:0000313" key="9">
    <source>
        <dbReference type="EMBL" id="CAF4523215.1"/>
    </source>
</evidence>
<proteinExistence type="predicted"/>
<dbReference type="EMBL" id="CAJNYV010000464">
    <property type="protein sequence ID" value="CAF3361276.1"/>
    <property type="molecule type" value="Genomic_DNA"/>
</dbReference>
<dbReference type="InterPro" id="IPR035914">
    <property type="entry name" value="Sperma_CUB_dom_sf"/>
</dbReference>
<dbReference type="Proteomes" id="UP000663862">
    <property type="component" value="Unassembled WGS sequence"/>
</dbReference>
<feature type="signal peptide" evidence="3">
    <location>
        <begin position="1"/>
        <end position="26"/>
    </location>
</feature>
<evidence type="ECO:0000313" key="8">
    <source>
        <dbReference type="EMBL" id="CAF4488767.1"/>
    </source>
</evidence>
<dbReference type="EMBL" id="CAJNXB010001131">
    <property type="protein sequence ID" value="CAF3136913.1"/>
    <property type="molecule type" value="Genomic_DNA"/>
</dbReference>
<dbReference type="Proteomes" id="UP000663825">
    <property type="component" value="Unassembled WGS sequence"/>
</dbReference>
<feature type="region of interest" description="Disordered" evidence="1">
    <location>
        <begin position="594"/>
        <end position="615"/>
    </location>
</feature>
<dbReference type="EMBL" id="CAJOBR010001180">
    <property type="protein sequence ID" value="CAF4585388.1"/>
    <property type="molecule type" value="Genomic_DNA"/>
</dbReference>
<evidence type="ECO:0000256" key="3">
    <source>
        <dbReference type="SAM" id="SignalP"/>
    </source>
</evidence>
<gene>
    <name evidence="7" type="ORF">FME351_LOCUS19261</name>
    <name evidence="5" type="ORF">GRG538_LOCUS1300</name>
    <name evidence="6" type="ORF">KIK155_LOCUS4507</name>
    <name evidence="10" type="ORF">QYT958_LOCUS10543</name>
    <name evidence="4" type="ORF">TIS948_LOCUS8915</name>
    <name evidence="11" type="ORF">TOA249_LOCUS14095</name>
    <name evidence="9" type="ORF">TSG867_LOCUS22719</name>
    <name evidence="8" type="ORF">UJA718_LOCUS25489</name>
</gene>
<name>A0A817SXC4_9BILA</name>
<feature type="compositionally biased region" description="Polar residues" evidence="1">
    <location>
        <begin position="603"/>
        <end position="615"/>
    </location>
</feature>
<dbReference type="OrthoDB" id="10018325at2759"/>
<dbReference type="Proteomes" id="UP000663873">
    <property type="component" value="Unassembled WGS sequence"/>
</dbReference>
<keyword evidence="3" id="KW-0732">Signal</keyword>
<evidence type="ECO:0000313" key="6">
    <source>
        <dbReference type="EMBL" id="CAF3361276.1"/>
    </source>
</evidence>
<evidence type="ECO:0000313" key="10">
    <source>
        <dbReference type="EMBL" id="CAF4585388.1"/>
    </source>
</evidence>
<evidence type="ECO:0000313" key="12">
    <source>
        <dbReference type="Proteomes" id="UP000663872"/>
    </source>
</evidence>
<evidence type="ECO:0000313" key="11">
    <source>
        <dbReference type="EMBL" id="CAF4652368.1"/>
    </source>
</evidence>
<dbReference type="AlphaFoldDB" id="A0A817SXC4"/>
<keyword evidence="2" id="KW-0812">Transmembrane</keyword>
<evidence type="ECO:0000313" key="4">
    <source>
        <dbReference type="EMBL" id="CAF3136913.1"/>
    </source>
</evidence>
<feature type="transmembrane region" description="Helical" evidence="2">
    <location>
        <begin position="310"/>
        <end position="334"/>
    </location>
</feature>
<comment type="caution">
    <text evidence="5">The sequence shown here is derived from an EMBL/GenBank/DDBJ whole genome shotgun (WGS) entry which is preliminary data.</text>
</comment>
<dbReference type="EMBL" id="CAJNYT010000034">
    <property type="protein sequence ID" value="CAF3308799.1"/>
    <property type="molecule type" value="Genomic_DNA"/>
</dbReference>
<dbReference type="Proteomes" id="UP000663872">
    <property type="component" value="Unassembled WGS sequence"/>
</dbReference>
<keyword evidence="13" id="KW-1185">Reference proteome</keyword>
<dbReference type="Proteomes" id="UP000663848">
    <property type="component" value="Unassembled WGS sequence"/>
</dbReference>
<evidence type="ECO:0000313" key="5">
    <source>
        <dbReference type="EMBL" id="CAF3308799.1"/>
    </source>
</evidence>
<dbReference type="Proteomes" id="UP000663865">
    <property type="component" value="Unassembled WGS sequence"/>
</dbReference>
<dbReference type="EMBL" id="CAJNYU010002385">
    <property type="protein sequence ID" value="CAF3546638.1"/>
    <property type="molecule type" value="Genomic_DNA"/>
</dbReference>
<evidence type="ECO:0008006" key="14">
    <source>
        <dbReference type="Google" id="ProtNLM"/>
    </source>
</evidence>
<feature type="chain" id="PRO_5036232111" description="CUB domain-containing protein" evidence="3">
    <location>
        <begin position="27"/>
        <end position="686"/>
    </location>
</feature>
<protein>
    <recommendedName>
        <fullName evidence="14">CUB domain-containing protein</fullName>
    </recommendedName>
</protein>
<evidence type="ECO:0000313" key="13">
    <source>
        <dbReference type="Proteomes" id="UP000663873"/>
    </source>
</evidence>
<organism evidence="5 12">
    <name type="scientific">Rotaria socialis</name>
    <dbReference type="NCBI Taxonomy" id="392032"/>
    <lineage>
        <taxon>Eukaryota</taxon>
        <taxon>Metazoa</taxon>
        <taxon>Spiralia</taxon>
        <taxon>Gnathifera</taxon>
        <taxon>Rotifera</taxon>
        <taxon>Eurotatoria</taxon>
        <taxon>Bdelloidea</taxon>
        <taxon>Philodinida</taxon>
        <taxon>Philodinidae</taxon>
        <taxon>Rotaria</taxon>
    </lineage>
</organism>
<accession>A0A817SXC4</accession>
<sequence>MARYSSLIFIIALCNIIKNISLTVNAKPFEYELPNRTVTVCPTHSLISIECPHEPLLDHQKWQSNVPQYLISIDYIRSFPLRLGHDPSSCQPDLSHACHTYDLRYVNTLCNGKSHCSDIPTYQIRDRSSCAFKAVTDIGFHCVPTWNLRDIQTKCDICKNGSLTNDYGFIYSRNYPLETPRVPCFTTIYARPYHKTVLYFVTGQLNHDQLRIESVSSEGITLLNITLNGNQTTQRLTASTYEMKITFIPGNIYSHHSTHYLLYFYTIPFCSFTDPCATVPPLPTTTPIIIPATTSRMRYQSIGWTKVPNIWIIIPIILAYVLLLLFVIVLALLCQRRRKQQQQQVLSTITSKTLSSRYLDTSGTSSRAQLVTPLPPPIINDTGMNTLHCASTSQSIHYPLSTSSFAQNMGRYHRESRSDFDLHHSSMNGINYGHHTSIPFRNRTTMAHGIYRPYDTIDYSSTINNTNRRRSLPKSFSDCNLCKQQVFSEAYQRYYDDESDNWHFDDNGERQVEPRAYCERIKERFRERLTVRKIPDNDILSPSTTTVEYSTVLPRHQRIGSQSNRSNGQVHHLPFQYIPSENSKNVRTVEYKRNSSQERVAVGSSQQHGINDESGTTNFTVKFYERDDDDDNGDTEDQLDRCLHEAREVQEMSMRMSEQQQQQQQHFNRYQYQNQQQRHFTGNIDI</sequence>
<dbReference type="Proteomes" id="UP000663869">
    <property type="component" value="Unassembled WGS sequence"/>
</dbReference>